<accession>A0A6J6WSY7</accession>
<evidence type="ECO:0000313" key="4">
    <source>
        <dbReference type="EMBL" id="CAB5042871.1"/>
    </source>
</evidence>
<dbReference type="EMBL" id="CAFBQC010000044">
    <property type="protein sequence ID" value="CAB5042871.1"/>
    <property type="molecule type" value="Genomic_DNA"/>
</dbReference>
<dbReference type="EMBL" id="CAEZYI010000088">
    <property type="protein sequence ID" value="CAB4727166.1"/>
    <property type="molecule type" value="Genomic_DNA"/>
</dbReference>
<organism evidence="2">
    <name type="scientific">freshwater metagenome</name>
    <dbReference type="NCBI Taxonomy" id="449393"/>
    <lineage>
        <taxon>unclassified sequences</taxon>
        <taxon>metagenomes</taxon>
        <taxon>ecological metagenomes</taxon>
    </lineage>
</organism>
<name>A0A6J6WSY7_9ZZZZ</name>
<protein>
    <submittedName>
        <fullName evidence="2">Unannotated protein</fullName>
    </submittedName>
</protein>
<dbReference type="AlphaFoldDB" id="A0A6J6WSY7"/>
<dbReference type="Pfam" id="PF04402">
    <property type="entry name" value="SIMPL"/>
    <property type="match status" value="1"/>
</dbReference>
<proteinExistence type="predicted"/>
<sequence length="244" mass="24826">MKKISLRTIASVITAASVAGVVALSLPADAAGTIDNRYITVTGVGTVSVVPDAVRFNATVSIVGKSNSSALSEASQASNAIRTALKDNGIAVKDIRSASISVYPEYTWTQETGTKITGYRASQTFDILVRKSSTAGTVIGAVVDAGGDAVQLGGVIPVTIDSAAAAEEARAAAVANAKSKATSYAKLLGTSVGKVLSLEELSSPVYSTPYPMAAKAGIASDMAVQVDLGEQDVTVSISVRWALN</sequence>
<dbReference type="InterPro" id="IPR007497">
    <property type="entry name" value="SIMPL/DUF541"/>
</dbReference>
<dbReference type="PANTHER" id="PTHR34387:SF2">
    <property type="entry name" value="SLR1258 PROTEIN"/>
    <property type="match status" value="1"/>
</dbReference>
<dbReference type="EMBL" id="CAFARE010000083">
    <property type="protein sequence ID" value="CAB4839192.1"/>
    <property type="molecule type" value="Genomic_DNA"/>
</dbReference>
<evidence type="ECO:0000313" key="2">
    <source>
        <dbReference type="EMBL" id="CAB4787830.1"/>
    </source>
</evidence>
<evidence type="ECO:0000313" key="1">
    <source>
        <dbReference type="EMBL" id="CAB4727166.1"/>
    </source>
</evidence>
<dbReference type="Gene3D" id="3.30.110.170">
    <property type="entry name" value="Protein of unknown function (DUF541), domain 1"/>
    <property type="match status" value="1"/>
</dbReference>
<reference evidence="2" key="1">
    <citation type="submission" date="2020-05" db="EMBL/GenBank/DDBJ databases">
        <authorList>
            <person name="Chiriac C."/>
            <person name="Salcher M."/>
            <person name="Ghai R."/>
            <person name="Kavagutti S V."/>
        </authorList>
    </citation>
    <scope>NUCLEOTIDE SEQUENCE</scope>
</reference>
<evidence type="ECO:0000313" key="3">
    <source>
        <dbReference type="EMBL" id="CAB4839192.1"/>
    </source>
</evidence>
<dbReference type="EMBL" id="CAFAAA010000053">
    <property type="protein sequence ID" value="CAB4787830.1"/>
    <property type="molecule type" value="Genomic_DNA"/>
</dbReference>
<dbReference type="PANTHER" id="PTHR34387">
    <property type="entry name" value="SLR1258 PROTEIN"/>
    <property type="match status" value="1"/>
</dbReference>
<dbReference type="Gene3D" id="3.30.70.2970">
    <property type="entry name" value="Protein of unknown function (DUF541), domain 2"/>
    <property type="match status" value="1"/>
</dbReference>
<dbReference type="InterPro" id="IPR052022">
    <property type="entry name" value="26kDa_periplasmic_antigen"/>
</dbReference>
<dbReference type="GO" id="GO:0006974">
    <property type="term" value="P:DNA damage response"/>
    <property type="evidence" value="ECO:0007669"/>
    <property type="project" value="TreeGrafter"/>
</dbReference>
<gene>
    <name evidence="1" type="ORF">UFOPK2662_01129</name>
    <name evidence="2" type="ORF">UFOPK2942_01174</name>
    <name evidence="3" type="ORF">UFOPK3232_01336</name>
    <name evidence="4" type="ORF">UFOPK4242_00892</name>
</gene>